<accession>A0A1H9N5F8</accession>
<protein>
    <submittedName>
        <fullName evidence="1">Uncharacterized protein</fullName>
    </submittedName>
</protein>
<gene>
    <name evidence="1" type="ORF">SAMN05444359_13349</name>
</gene>
<sequence length="230" mass="25653">MVAQQTFCLLVLFALITGCSRTDRSGVPAYYASSDHSSGVIVFQDSIKVAAPVFVSGLTMDTREMLPGTILELPHPFSHYDISLEWFPDSTIIQVGEARYATYRMEMKRTRWDSIIIRQRVVSRPSAIISMIRIDQSGKVEISGKWKKGWRDCSPILKLSNESLLTELDYLSTKTFDVVFSGDSDSLTYLTVEKCVGGNCDLFEGDEIAVNYFLLQRFLGSPGEFLGCGG</sequence>
<evidence type="ECO:0000313" key="1">
    <source>
        <dbReference type="EMBL" id="SER30643.1"/>
    </source>
</evidence>
<dbReference type="AlphaFoldDB" id="A0A1H9N5F8"/>
<evidence type="ECO:0000313" key="2">
    <source>
        <dbReference type="Proteomes" id="UP000199021"/>
    </source>
</evidence>
<dbReference type="EMBL" id="FOFB01000033">
    <property type="protein sequence ID" value="SER30643.1"/>
    <property type="molecule type" value="Genomic_DNA"/>
</dbReference>
<proteinExistence type="predicted"/>
<organism evidence="1 2">
    <name type="scientific">Neolewinella agarilytica</name>
    <dbReference type="NCBI Taxonomy" id="478744"/>
    <lineage>
        <taxon>Bacteria</taxon>
        <taxon>Pseudomonadati</taxon>
        <taxon>Bacteroidota</taxon>
        <taxon>Saprospiria</taxon>
        <taxon>Saprospirales</taxon>
        <taxon>Lewinellaceae</taxon>
        <taxon>Neolewinella</taxon>
    </lineage>
</organism>
<keyword evidence="2" id="KW-1185">Reference proteome</keyword>
<dbReference type="InParanoid" id="A0A1H9N5F8"/>
<reference evidence="2" key="1">
    <citation type="submission" date="2016-10" db="EMBL/GenBank/DDBJ databases">
        <authorList>
            <person name="Varghese N."/>
            <person name="Submissions S."/>
        </authorList>
    </citation>
    <scope>NUCLEOTIDE SEQUENCE [LARGE SCALE GENOMIC DNA]</scope>
    <source>
        <strain evidence="2">DSM 24740</strain>
    </source>
</reference>
<dbReference type="Proteomes" id="UP000199021">
    <property type="component" value="Unassembled WGS sequence"/>
</dbReference>
<dbReference type="STRING" id="478744.SAMN05444359_13349"/>
<name>A0A1H9N5F8_9BACT</name>